<gene>
    <name evidence="1" type="ORF">ACA1_377880</name>
</gene>
<dbReference type="Proteomes" id="UP000011083">
    <property type="component" value="Unassembled WGS sequence"/>
</dbReference>
<evidence type="ECO:0000313" key="1">
    <source>
        <dbReference type="EMBL" id="ELR15673.1"/>
    </source>
</evidence>
<dbReference type="VEuPathDB" id="AmoebaDB:ACA1_377880"/>
<organism evidence="1 2">
    <name type="scientific">Acanthamoeba castellanii (strain ATCC 30010 / Neff)</name>
    <dbReference type="NCBI Taxonomy" id="1257118"/>
    <lineage>
        <taxon>Eukaryota</taxon>
        <taxon>Amoebozoa</taxon>
        <taxon>Discosea</taxon>
        <taxon>Longamoebia</taxon>
        <taxon>Centramoebida</taxon>
        <taxon>Acanthamoebidae</taxon>
        <taxon>Acanthamoeba</taxon>
    </lineage>
</organism>
<accession>L8GSV6</accession>
<name>L8GSV6_ACACF</name>
<dbReference type="RefSeq" id="XP_004337686.1">
    <property type="nucleotide sequence ID" value="XM_004337638.1"/>
</dbReference>
<sequence length="151" mass="16847">MSGSFIILRFAQRLSLAYHLPLPIKDGYAQSIKHAISYPLTNALSHSHQNAQLHCHAQLHLHPQPFSLLDPQQICDPLALQSAHANAHEVGHAFGLYLVQPFADRLGDRHPIEDCHAHPLSQLHATLVELAFPYLSTLKKTQLCPAYTKSK</sequence>
<evidence type="ECO:0000313" key="2">
    <source>
        <dbReference type="Proteomes" id="UP000011083"/>
    </source>
</evidence>
<dbReference type="AlphaFoldDB" id="L8GSV6"/>
<reference evidence="1 2" key="1">
    <citation type="journal article" date="2013" name="Genome Biol.">
        <title>Genome of Acanthamoeba castellanii highlights extensive lateral gene transfer and early evolution of tyrosine kinase signaling.</title>
        <authorList>
            <person name="Clarke M."/>
            <person name="Lohan A.J."/>
            <person name="Liu B."/>
            <person name="Lagkouvardos I."/>
            <person name="Roy S."/>
            <person name="Zafar N."/>
            <person name="Bertelli C."/>
            <person name="Schilde C."/>
            <person name="Kianianmomeni A."/>
            <person name="Burglin T.R."/>
            <person name="Frech C."/>
            <person name="Turcotte B."/>
            <person name="Kopec K.O."/>
            <person name="Synnott J.M."/>
            <person name="Choo C."/>
            <person name="Paponov I."/>
            <person name="Finkler A."/>
            <person name="Soon Heng Tan C."/>
            <person name="Hutchins A.P."/>
            <person name="Weinmeier T."/>
            <person name="Rattei T."/>
            <person name="Chu J.S."/>
            <person name="Gimenez G."/>
            <person name="Irimia M."/>
            <person name="Rigden D.J."/>
            <person name="Fitzpatrick D.A."/>
            <person name="Lorenzo-Morales J."/>
            <person name="Bateman A."/>
            <person name="Chiu C.H."/>
            <person name="Tang P."/>
            <person name="Hegemann P."/>
            <person name="Fromm H."/>
            <person name="Raoult D."/>
            <person name="Greub G."/>
            <person name="Miranda-Saavedra D."/>
            <person name="Chen N."/>
            <person name="Nash P."/>
            <person name="Ginger M.L."/>
            <person name="Horn M."/>
            <person name="Schaap P."/>
            <person name="Caler L."/>
            <person name="Loftus B."/>
        </authorList>
    </citation>
    <scope>NUCLEOTIDE SEQUENCE [LARGE SCALE GENOMIC DNA]</scope>
    <source>
        <strain evidence="1 2">Neff</strain>
    </source>
</reference>
<dbReference type="GeneID" id="14916329"/>
<proteinExistence type="predicted"/>
<dbReference type="EMBL" id="KB008025">
    <property type="protein sequence ID" value="ELR15673.1"/>
    <property type="molecule type" value="Genomic_DNA"/>
</dbReference>
<keyword evidence="2" id="KW-1185">Reference proteome</keyword>
<protein>
    <submittedName>
        <fullName evidence="1">Uncharacterized protein</fullName>
    </submittedName>
</protein>
<dbReference type="KEGG" id="acan:ACA1_377880"/>